<reference evidence="1 2" key="1">
    <citation type="submission" date="2018-06" db="EMBL/GenBank/DDBJ databases">
        <title>Comparative genomics reveals the genomic features of Rhizophagus irregularis, R. cerebriforme, R. diaphanum and Gigaspora rosea, and their symbiotic lifestyle signature.</title>
        <authorList>
            <person name="Morin E."/>
            <person name="San Clemente H."/>
            <person name="Chen E.C.H."/>
            <person name="De La Providencia I."/>
            <person name="Hainaut M."/>
            <person name="Kuo A."/>
            <person name="Kohler A."/>
            <person name="Murat C."/>
            <person name="Tang N."/>
            <person name="Roy S."/>
            <person name="Loubradou J."/>
            <person name="Henrissat B."/>
            <person name="Grigoriev I.V."/>
            <person name="Corradi N."/>
            <person name="Roux C."/>
            <person name="Martin F.M."/>
        </authorList>
    </citation>
    <scope>NUCLEOTIDE SEQUENCE [LARGE SCALE GENOMIC DNA]</scope>
    <source>
        <strain evidence="1 2">DAOM 194757</strain>
    </source>
</reference>
<gene>
    <name evidence="1" type="ORF">C2G38_2206003</name>
</gene>
<accession>A0A397UML7</accession>
<sequence>MMEKLIRMVLGKVNSVGDYRKVKIRTFTGVSCPTVQPLQIVEVERIASEMKMPKELKRNREFQLITKNKFLARIRGERERFALTLNSAEDRLIEISTANVNQVHLVLQGGFGIGLVNNSIFLFQILALYYKNSNYHSFIESHTNIDELSYISVKVFSQLRYGLFSLISDSGYAIFAHILPSSFIYYLEEGNFASFDEKLGLLTINNLISELFNYFNTSNMKQRLQENL</sequence>
<evidence type="ECO:0000313" key="1">
    <source>
        <dbReference type="EMBL" id="RIB10488.1"/>
    </source>
</evidence>
<dbReference type="EMBL" id="QKWP01001245">
    <property type="protein sequence ID" value="RIB10488.1"/>
    <property type="molecule type" value="Genomic_DNA"/>
</dbReference>
<keyword evidence="2" id="KW-1185">Reference proteome</keyword>
<organism evidence="1 2">
    <name type="scientific">Gigaspora rosea</name>
    <dbReference type="NCBI Taxonomy" id="44941"/>
    <lineage>
        <taxon>Eukaryota</taxon>
        <taxon>Fungi</taxon>
        <taxon>Fungi incertae sedis</taxon>
        <taxon>Mucoromycota</taxon>
        <taxon>Glomeromycotina</taxon>
        <taxon>Glomeromycetes</taxon>
        <taxon>Diversisporales</taxon>
        <taxon>Gigasporaceae</taxon>
        <taxon>Gigaspora</taxon>
    </lineage>
</organism>
<name>A0A397UML7_9GLOM</name>
<evidence type="ECO:0000313" key="2">
    <source>
        <dbReference type="Proteomes" id="UP000266673"/>
    </source>
</evidence>
<dbReference type="STRING" id="44941.A0A397UML7"/>
<dbReference type="Proteomes" id="UP000266673">
    <property type="component" value="Unassembled WGS sequence"/>
</dbReference>
<comment type="caution">
    <text evidence="1">The sequence shown here is derived from an EMBL/GenBank/DDBJ whole genome shotgun (WGS) entry which is preliminary data.</text>
</comment>
<dbReference type="OrthoDB" id="2393597at2759"/>
<dbReference type="AlphaFoldDB" id="A0A397UML7"/>
<proteinExistence type="predicted"/>
<protein>
    <submittedName>
        <fullName evidence="1">Uncharacterized protein</fullName>
    </submittedName>
</protein>